<keyword evidence="2" id="KW-1185">Reference proteome</keyword>
<dbReference type="SUPFAM" id="SSF101898">
    <property type="entry name" value="NHL repeat"/>
    <property type="match status" value="1"/>
</dbReference>
<dbReference type="InterPro" id="IPR011042">
    <property type="entry name" value="6-blade_b-propeller_TolB-like"/>
</dbReference>
<dbReference type="Gene3D" id="2.120.10.30">
    <property type="entry name" value="TolB, C-terminal domain"/>
    <property type="match status" value="1"/>
</dbReference>
<evidence type="ECO:0000313" key="2">
    <source>
        <dbReference type="Proteomes" id="UP000828390"/>
    </source>
</evidence>
<reference evidence="1" key="1">
    <citation type="journal article" date="2019" name="bioRxiv">
        <title>The Genome of the Zebra Mussel, Dreissena polymorpha: A Resource for Invasive Species Research.</title>
        <authorList>
            <person name="McCartney M.A."/>
            <person name="Auch B."/>
            <person name="Kono T."/>
            <person name="Mallez S."/>
            <person name="Zhang Y."/>
            <person name="Obille A."/>
            <person name="Becker A."/>
            <person name="Abrahante J.E."/>
            <person name="Garbe J."/>
            <person name="Badalamenti J.P."/>
            <person name="Herman A."/>
            <person name="Mangelson H."/>
            <person name="Liachko I."/>
            <person name="Sullivan S."/>
            <person name="Sone E.D."/>
            <person name="Koren S."/>
            <person name="Silverstein K.A.T."/>
            <person name="Beckman K.B."/>
            <person name="Gohl D.M."/>
        </authorList>
    </citation>
    <scope>NUCLEOTIDE SEQUENCE</scope>
    <source>
        <strain evidence="1">Duluth1</strain>
        <tissue evidence="1">Whole animal</tissue>
    </source>
</reference>
<organism evidence="1 2">
    <name type="scientific">Dreissena polymorpha</name>
    <name type="common">Zebra mussel</name>
    <name type="synonym">Mytilus polymorpha</name>
    <dbReference type="NCBI Taxonomy" id="45954"/>
    <lineage>
        <taxon>Eukaryota</taxon>
        <taxon>Metazoa</taxon>
        <taxon>Spiralia</taxon>
        <taxon>Lophotrochozoa</taxon>
        <taxon>Mollusca</taxon>
        <taxon>Bivalvia</taxon>
        <taxon>Autobranchia</taxon>
        <taxon>Heteroconchia</taxon>
        <taxon>Euheterodonta</taxon>
        <taxon>Imparidentia</taxon>
        <taxon>Neoheterodontei</taxon>
        <taxon>Myida</taxon>
        <taxon>Dreissenoidea</taxon>
        <taxon>Dreissenidae</taxon>
        <taxon>Dreissena</taxon>
    </lineage>
</organism>
<dbReference type="EMBL" id="JAIWYP010000005">
    <property type="protein sequence ID" value="KAH3817744.1"/>
    <property type="molecule type" value="Genomic_DNA"/>
</dbReference>
<name>A0A9D4JPA9_DREPO</name>
<dbReference type="AlphaFoldDB" id="A0A9D4JPA9"/>
<reference evidence="1" key="2">
    <citation type="submission" date="2020-11" db="EMBL/GenBank/DDBJ databases">
        <authorList>
            <person name="McCartney M.A."/>
            <person name="Auch B."/>
            <person name="Kono T."/>
            <person name="Mallez S."/>
            <person name="Becker A."/>
            <person name="Gohl D.M."/>
            <person name="Silverstein K.A.T."/>
            <person name="Koren S."/>
            <person name="Bechman K.B."/>
            <person name="Herman A."/>
            <person name="Abrahante J.E."/>
            <person name="Garbe J."/>
        </authorList>
    </citation>
    <scope>NUCLEOTIDE SEQUENCE</scope>
    <source>
        <strain evidence="1">Duluth1</strain>
        <tissue evidence="1">Whole animal</tissue>
    </source>
</reference>
<evidence type="ECO:0000313" key="1">
    <source>
        <dbReference type="EMBL" id="KAH3817744.1"/>
    </source>
</evidence>
<gene>
    <name evidence="1" type="ORF">DPMN_119299</name>
</gene>
<protein>
    <submittedName>
        <fullName evidence="1">Uncharacterized protein</fullName>
    </submittedName>
</protein>
<sequence>MAQADTTNERLLSYVHLKVVRGVLRRLLEHAVAKENPEWTIDHFLYHHIRRINEAVIGRENERHFFPGFRQNADVDNWPLFLFSFLILHITDSGTLPEDIKDSVRSLNQSRVELYSRIVVGVSDEYFDEHVINLQQTMHHICERIHDAQLRAETERQIRNAREHVGIPGGIDYVQVFNVCQETEKTYRQRVTGFTPDQERLHDFIQQNTQIAQHQTEPETKGRIVSIRDDHHLADLEAAQRQGHDLYKPFLPPRNNPERYPITLPAIPIEIEIRGCKPPQNQRISEVIVNTINGNCVPDISQETREIIKTAFSNAISSFGEYRARQGCIQLLVRPNTIEDVFSLFNECVNGNLSEKLKQVQDLLRTLPGWEEYEQEIVLYKENYDLVMDSIAKQLVHEIQLQGYSFPPKRNITVNESEQGSILLNVACYSPEDRKAFTHAVRQGQLKHTLDVLEQNLKRICANVSLNTRLIDDTDTDGVKSRVKRHIDLGFRIQPNATSRRRPLKLLKNIDVTMSSDEKLPSVTGFALNKTGLVIAADLANKCIKMIDVKSGICKGRSLTTCCKPVCSKECIKKHHPWDATFIDEAQAVVSVPAAGKLFFVDNKNDELSVVKEMNNQRQCRGLAYCRGRLYVTYGSPESKVRIMNTDGTDVQTFSNESFSEPWYITVNATDKAMFITETMKKCVIHLDKNGNPVQNIELKQLLDGPRGIALLHGSHLLVCAYRYTKTDVLYEINLESGESCVIVDEALNCPDGIQIDSESGYVFVSMCENNKLAMYQL</sequence>
<accession>A0A9D4JPA9</accession>
<comment type="caution">
    <text evidence="1">The sequence shown here is derived from an EMBL/GenBank/DDBJ whole genome shotgun (WGS) entry which is preliminary data.</text>
</comment>
<proteinExistence type="predicted"/>
<dbReference type="Proteomes" id="UP000828390">
    <property type="component" value="Unassembled WGS sequence"/>
</dbReference>